<keyword evidence="2" id="KW-1185">Reference proteome</keyword>
<evidence type="ECO:0000313" key="1">
    <source>
        <dbReference type="EMBL" id="KAK8934631.1"/>
    </source>
</evidence>
<proteinExistence type="predicted"/>
<organism evidence="1 2">
    <name type="scientific">Platanthera zijinensis</name>
    <dbReference type="NCBI Taxonomy" id="2320716"/>
    <lineage>
        <taxon>Eukaryota</taxon>
        <taxon>Viridiplantae</taxon>
        <taxon>Streptophyta</taxon>
        <taxon>Embryophyta</taxon>
        <taxon>Tracheophyta</taxon>
        <taxon>Spermatophyta</taxon>
        <taxon>Magnoliopsida</taxon>
        <taxon>Liliopsida</taxon>
        <taxon>Asparagales</taxon>
        <taxon>Orchidaceae</taxon>
        <taxon>Orchidoideae</taxon>
        <taxon>Orchideae</taxon>
        <taxon>Orchidinae</taxon>
        <taxon>Platanthera</taxon>
    </lineage>
</organism>
<dbReference type="EMBL" id="JBBWWQ010000012">
    <property type="protein sequence ID" value="KAK8934631.1"/>
    <property type="molecule type" value="Genomic_DNA"/>
</dbReference>
<protein>
    <submittedName>
        <fullName evidence="1">Uncharacterized protein</fullName>
    </submittedName>
</protein>
<dbReference type="AlphaFoldDB" id="A0AAP0BBA0"/>
<name>A0AAP0BBA0_9ASPA</name>
<dbReference type="Proteomes" id="UP001418222">
    <property type="component" value="Unassembled WGS sequence"/>
</dbReference>
<reference evidence="1 2" key="1">
    <citation type="journal article" date="2022" name="Nat. Plants">
        <title>Genomes of leafy and leafless Platanthera orchids illuminate the evolution of mycoheterotrophy.</title>
        <authorList>
            <person name="Li M.H."/>
            <person name="Liu K.W."/>
            <person name="Li Z."/>
            <person name="Lu H.C."/>
            <person name="Ye Q.L."/>
            <person name="Zhang D."/>
            <person name="Wang J.Y."/>
            <person name="Li Y.F."/>
            <person name="Zhong Z.M."/>
            <person name="Liu X."/>
            <person name="Yu X."/>
            <person name="Liu D.K."/>
            <person name="Tu X.D."/>
            <person name="Liu B."/>
            <person name="Hao Y."/>
            <person name="Liao X.Y."/>
            <person name="Jiang Y.T."/>
            <person name="Sun W.H."/>
            <person name="Chen J."/>
            <person name="Chen Y.Q."/>
            <person name="Ai Y."/>
            <person name="Zhai J.W."/>
            <person name="Wu S.S."/>
            <person name="Zhou Z."/>
            <person name="Hsiao Y.Y."/>
            <person name="Wu W.L."/>
            <person name="Chen Y.Y."/>
            <person name="Lin Y.F."/>
            <person name="Hsu J.L."/>
            <person name="Li C.Y."/>
            <person name="Wang Z.W."/>
            <person name="Zhao X."/>
            <person name="Zhong W.Y."/>
            <person name="Ma X.K."/>
            <person name="Ma L."/>
            <person name="Huang J."/>
            <person name="Chen G.Z."/>
            <person name="Huang M.Z."/>
            <person name="Huang L."/>
            <person name="Peng D.H."/>
            <person name="Luo Y.B."/>
            <person name="Zou S.Q."/>
            <person name="Chen S.P."/>
            <person name="Lan S."/>
            <person name="Tsai W.C."/>
            <person name="Van de Peer Y."/>
            <person name="Liu Z.J."/>
        </authorList>
    </citation>
    <scope>NUCLEOTIDE SEQUENCE [LARGE SCALE GENOMIC DNA]</scope>
    <source>
        <strain evidence="1">Lor287</strain>
    </source>
</reference>
<evidence type="ECO:0000313" key="2">
    <source>
        <dbReference type="Proteomes" id="UP001418222"/>
    </source>
</evidence>
<gene>
    <name evidence="1" type="ORF">KSP39_PZI014355</name>
</gene>
<comment type="caution">
    <text evidence="1">The sequence shown here is derived from an EMBL/GenBank/DDBJ whole genome shotgun (WGS) entry which is preliminary data.</text>
</comment>
<sequence>MGVRVSYERCSSSPFLLVSLGSEKSRSEQLELVVLGAGLVAVVFFPHLCEVLRTSFRSLEAERLKKQSSDLKRLSKDLSRPIHP</sequence>
<accession>A0AAP0BBA0</accession>